<sequence>MKLKALATISIAPLMVACGGTSTTFRLDGAGATFPAPLYQAWFQTMASETGNQVNYQAVGSGSGVRQYMAGTVDFGASDGAVSDEKQKLPMLHIPMTGGAIVPTYNMPGCDVKMTQTQLADVYLGKITNWSTFGCESKTIVPVFRSDGSGTTKGFTNSLSAFSSEWKENVGTGKAVKWPAGVGGKGNSGVAAQVKQVPGAIGYLNYGYVNGDKFQQVSLQNKAGNYVKANAETSAAGLSRIILDDQLRGADANPAGVNAYPIVSLTWILAYPESKTGVKETLRYMLSEKAQAMSDGLGYVPLPEDLRQKALAAVDSIE</sequence>
<feature type="domain" description="PBP" evidence="4">
    <location>
        <begin position="24"/>
        <end position="288"/>
    </location>
</feature>
<proteinExistence type="inferred from homology"/>
<dbReference type="GeneID" id="15010966"/>
<dbReference type="InterPro" id="IPR005673">
    <property type="entry name" value="ABC_phos-bd_PstS"/>
</dbReference>
<comment type="similarity">
    <text evidence="1">Belongs to the PstS family.</text>
</comment>
<dbReference type="Proteomes" id="UP000201252">
    <property type="component" value="Segment"/>
</dbReference>
<evidence type="ECO:0000256" key="1">
    <source>
        <dbReference type="ARBA" id="ARBA00008725"/>
    </source>
</evidence>
<dbReference type="CDD" id="cd13565">
    <property type="entry name" value="PBP2_PstS"/>
    <property type="match status" value="1"/>
</dbReference>
<dbReference type="NCBIfam" id="TIGR00975">
    <property type="entry name" value="3a0107s03"/>
    <property type="match status" value="1"/>
</dbReference>
<gene>
    <name evidence="5" type="ORF">SWZG_00065</name>
</gene>
<dbReference type="SUPFAM" id="SSF53850">
    <property type="entry name" value="Periplasmic binding protein-like II"/>
    <property type="match status" value="1"/>
</dbReference>
<dbReference type="GO" id="GO:0042301">
    <property type="term" value="F:phosphate ion binding"/>
    <property type="evidence" value="ECO:0007669"/>
    <property type="project" value="InterPro"/>
</dbReference>
<evidence type="ECO:0000256" key="3">
    <source>
        <dbReference type="ARBA" id="ARBA00022592"/>
    </source>
</evidence>
<dbReference type="PANTHER" id="PTHR42996:SF1">
    <property type="entry name" value="PHOSPHATE-BINDING PROTEIN PSTS"/>
    <property type="match status" value="1"/>
</dbReference>
<keyword evidence="2" id="KW-0813">Transport</keyword>
<dbReference type="KEGG" id="vg:15010966"/>
<keyword evidence="6" id="KW-1185">Reference proteome</keyword>
<dbReference type="Gene3D" id="3.40.190.10">
    <property type="entry name" value="Periplasmic binding protein-like II"/>
    <property type="match status" value="2"/>
</dbReference>
<dbReference type="EMBL" id="HQ633071">
    <property type="protein sequence ID" value="AGH31578.1"/>
    <property type="molecule type" value="Genomic_DNA"/>
</dbReference>
<dbReference type="GO" id="GO:0035435">
    <property type="term" value="P:phosphate ion transmembrane transport"/>
    <property type="evidence" value="ECO:0007669"/>
    <property type="project" value="InterPro"/>
</dbReference>
<dbReference type="OrthoDB" id="5939at10239"/>
<evidence type="ECO:0000313" key="5">
    <source>
        <dbReference type="EMBL" id="AGH31578.1"/>
    </source>
</evidence>
<evidence type="ECO:0000259" key="4">
    <source>
        <dbReference type="Pfam" id="PF12849"/>
    </source>
</evidence>
<organism evidence="5 6">
    <name type="scientific">Synechococcus phage S-SKS1</name>
    <dbReference type="NCBI Taxonomy" id="754042"/>
    <lineage>
        <taxon>Viruses</taxon>
        <taxon>Duplodnaviria</taxon>
        <taxon>Heunggongvirae</taxon>
        <taxon>Uroviricota</taxon>
        <taxon>Caudoviricetes</taxon>
        <taxon>Llyrvirus</taxon>
        <taxon>Llyrvirus SSKS1</taxon>
    </lineage>
</organism>
<dbReference type="Pfam" id="PF12849">
    <property type="entry name" value="PBP_like_2"/>
    <property type="match status" value="1"/>
</dbReference>
<accession>M4QRU1</accession>
<evidence type="ECO:0000256" key="2">
    <source>
        <dbReference type="ARBA" id="ARBA00022448"/>
    </source>
</evidence>
<keyword evidence="3" id="KW-0592">Phosphate transport</keyword>
<dbReference type="RefSeq" id="YP_007674430.1">
    <property type="nucleotide sequence ID" value="NC_020851.1"/>
</dbReference>
<dbReference type="PROSITE" id="PS51257">
    <property type="entry name" value="PROKAR_LIPOPROTEIN"/>
    <property type="match status" value="1"/>
</dbReference>
<evidence type="ECO:0000313" key="6">
    <source>
        <dbReference type="Proteomes" id="UP000201252"/>
    </source>
</evidence>
<dbReference type="InterPro" id="IPR024370">
    <property type="entry name" value="PBP_domain"/>
</dbReference>
<dbReference type="PIRSF" id="PIRSF002756">
    <property type="entry name" value="PstS"/>
    <property type="match status" value="1"/>
</dbReference>
<reference evidence="5 6" key="1">
    <citation type="submission" date="2010-10" db="EMBL/GenBank/DDBJ databases">
        <title>The Genome Sequence of Synechococcus phage S-SKS1.</title>
        <authorList>
            <consortium name="The Broad Institute Genome Sequencing Platform"/>
            <person name="Henn M.R."/>
            <person name="Clokie M."/>
            <person name="Levin J."/>
            <person name="Malboeuf C."/>
            <person name="Casali M."/>
            <person name="Russ C."/>
            <person name="Lennon N."/>
            <person name="Chapman S.B."/>
            <person name="Erlich R."/>
            <person name="Young S.K."/>
            <person name="Yandava C."/>
            <person name="Zeng Q."/>
            <person name="Alvarado L."/>
            <person name="Anderson S."/>
            <person name="Berlin A."/>
            <person name="Chen Z."/>
            <person name="Freedman E."/>
            <person name="Gellesch M."/>
            <person name="Goldberg J."/>
            <person name="Green L."/>
            <person name="Griggs A."/>
            <person name="Gujja S."/>
            <person name="Heilman E.R."/>
            <person name="Heiman D."/>
            <person name="Hollinger A."/>
            <person name="Howarth C."/>
            <person name="Larson L."/>
            <person name="Mehta T."/>
            <person name="Pearson M."/>
            <person name="Roberts A."/>
            <person name="Ryan E."/>
            <person name="Saif S."/>
            <person name="Shea T."/>
            <person name="Shenoy N."/>
            <person name="Sisk P."/>
            <person name="Stolte C."/>
            <person name="Sykes S."/>
            <person name="White J."/>
            <person name="Haas B."/>
            <person name="Nusbaum C."/>
            <person name="Birren B."/>
        </authorList>
    </citation>
    <scope>NUCLEOTIDE SEQUENCE [LARGE SCALE GENOMIC DNA]</scope>
</reference>
<dbReference type="InterPro" id="IPR050962">
    <property type="entry name" value="Phosphate-bind_PstS"/>
</dbReference>
<name>M4QRU1_9CAUD</name>
<protein>
    <submittedName>
        <fullName evidence="5">ABC-type phosphate transport system</fullName>
    </submittedName>
</protein>
<dbReference type="PANTHER" id="PTHR42996">
    <property type="entry name" value="PHOSPHATE-BINDING PROTEIN PSTS"/>
    <property type="match status" value="1"/>
</dbReference>